<organism evidence="2 3">
    <name type="scientific">Clostridium tarantellae</name>
    <dbReference type="NCBI Taxonomy" id="39493"/>
    <lineage>
        <taxon>Bacteria</taxon>
        <taxon>Bacillati</taxon>
        <taxon>Bacillota</taxon>
        <taxon>Clostridia</taxon>
        <taxon>Eubacteriales</taxon>
        <taxon>Clostridiaceae</taxon>
        <taxon>Clostridium</taxon>
    </lineage>
</organism>
<keyword evidence="3" id="KW-1185">Reference proteome</keyword>
<evidence type="ECO:0000256" key="1">
    <source>
        <dbReference type="SAM" id="Phobius"/>
    </source>
</evidence>
<dbReference type="RefSeq" id="WP_152890973.1">
    <property type="nucleotide sequence ID" value="NZ_WHJC01000223.1"/>
</dbReference>
<keyword evidence="1" id="KW-1133">Transmembrane helix</keyword>
<proteinExistence type="predicted"/>
<dbReference type="EMBL" id="WHJC01000223">
    <property type="protein sequence ID" value="MPQ44472.1"/>
    <property type="molecule type" value="Genomic_DNA"/>
</dbReference>
<accession>A0A6I1MQD5</accession>
<comment type="caution">
    <text evidence="2">The sequence shown here is derived from an EMBL/GenBank/DDBJ whole genome shotgun (WGS) entry which is preliminary data.</text>
</comment>
<dbReference type="Proteomes" id="UP000430345">
    <property type="component" value="Unassembled WGS sequence"/>
</dbReference>
<evidence type="ECO:0000313" key="3">
    <source>
        <dbReference type="Proteomes" id="UP000430345"/>
    </source>
</evidence>
<reference evidence="2 3" key="1">
    <citation type="submission" date="2019-10" db="EMBL/GenBank/DDBJ databases">
        <title>The Genome Sequence of Clostridium tarantellae Isolated from Fish Brain.</title>
        <authorList>
            <person name="Bano L."/>
            <person name="Kiel M."/>
            <person name="Sales G."/>
            <person name="Doxey A.C."/>
            <person name="Mansfield M.J."/>
            <person name="Schiavone M."/>
            <person name="Rossetto O."/>
            <person name="Pirazzini M."/>
            <person name="Dobrindt U."/>
            <person name="Montecucco C."/>
        </authorList>
    </citation>
    <scope>NUCLEOTIDE SEQUENCE [LARGE SCALE GENOMIC DNA]</scope>
    <source>
        <strain evidence="2 3">DSM 3997</strain>
    </source>
</reference>
<keyword evidence="1" id="KW-0472">Membrane</keyword>
<evidence type="ECO:0000313" key="2">
    <source>
        <dbReference type="EMBL" id="MPQ44472.1"/>
    </source>
</evidence>
<name>A0A6I1MQD5_9CLOT</name>
<sequence length="212" mass="24343">MDKGEIIYSLDKKDISNNKYIIILKEDFIPSKLNFSCYIEIKDKSIIVNEDSVSKIINLLMKHNIEISSIEKINRDVNYPVPMFKNTLFTAVMEKFIINYTSMKPIFGVLIEISIINFVIALFFNGIGIFTSSLFKNKVAPLIFLMFSFLGIYFFPKIFNLKDITNPVVYGNAYEWVTGIKTLINSKITVAVTVLVISALTIYFSYYKDKKG</sequence>
<feature type="transmembrane region" description="Helical" evidence="1">
    <location>
        <begin position="188"/>
        <end position="206"/>
    </location>
</feature>
<feature type="transmembrane region" description="Helical" evidence="1">
    <location>
        <begin position="139"/>
        <end position="156"/>
    </location>
</feature>
<dbReference type="AlphaFoldDB" id="A0A6I1MQD5"/>
<protein>
    <submittedName>
        <fullName evidence="2">Uncharacterized protein</fullName>
    </submittedName>
</protein>
<keyword evidence="1" id="KW-0812">Transmembrane</keyword>
<feature type="transmembrane region" description="Helical" evidence="1">
    <location>
        <begin position="106"/>
        <end position="127"/>
    </location>
</feature>
<gene>
    <name evidence="2" type="ORF">GBZ86_11985</name>
</gene>